<protein>
    <recommendedName>
        <fullName evidence="4">START domain-containing protein</fullName>
    </recommendedName>
</protein>
<evidence type="ECO:0000256" key="1">
    <source>
        <dbReference type="SAM" id="MobiDB-lite"/>
    </source>
</evidence>
<dbReference type="AlphaFoldDB" id="A0A067CEB6"/>
<dbReference type="KEGG" id="spar:SPRG_09535"/>
<evidence type="ECO:0008006" key="4">
    <source>
        <dbReference type="Google" id="ProtNLM"/>
    </source>
</evidence>
<proteinExistence type="predicted"/>
<gene>
    <name evidence="2" type="ORF">SPRG_09535</name>
</gene>
<feature type="region of interest" description="Disordered" evidence="1">
    <location>
        <begin position="12"/>
        <end position="40"/>
    </location>
</feature>
<accession>A0A067CEB6</accession>
<dbReference type="EMBL" id="KK583237">
    <property type="protein sequence ID" value="KDO24891.1"/>
    <property type="molecule type" value="Genomic_DNA"/>
</dbReference>
<dbReference type="GeneID" id="24131692"/>
<evidence type="ECO:0000313" key="3">
    <source>
        <dbReference type="Proteomes" id="UP000030745"/>
    </source>
</evidence>
<reference evidence="2 3" key="1">
    <citation type="journal article" date="2013" name="PLoS Genet.">
        <title>Distinctive expansion of potential virulence genes in the genome of the oomycete fish pathogen Saprolegnia parasitica.</title>
        <authorList>
            <person name="Jiang R.H."/>
            <person name="de Bruijn I."/>
            <person name="Haas B.J."/>
            <person name="Belmonte R."/>
            <person name="Lobach L."/>
            <person name="Christie J."/>
            <person name="van den Ackerveken G."/>
            <person name="Bottin A."/>
            <person name="Bulone V."/>
            <person name="Diaz-Moreno S.M."/>
            <person name="Dumas B."/>
            <person name="Fan L."/>
            <person name="Gaulin E."/>
            <person name="Govers F."/>
            <person name="Grenville-Briggs L.J."/>
            <person name="Horner N.R."/>
            <person name="Levin J.Z."/>
            <person name="Mammella M."/>
            <person name="Meijer H.J."/>
            <person name="Morris P."/>
            <person name="Nusbaum C."/>
            <person name="Oome S."/>
            <person name="Phillips A.J."/>
            <person name="van Rooyen D."/>
            <person name="Rzeszutek E."/>
            <person name="Saraiva M."/>
            <person name="Secombes C.J."/>
            <person name="Seidl M.F."/>
            <person name="Snel B."/>
            <person name="Stassen J.H."/>
            <person name="Sykes S."/>
            <person name="Tripathy S."/>
            <person name="van den Berg H."/>
            <person name="Vega-Arreguin J.C."/>
            <person name="Wawra S."/>
            <person name="Young S.K."/>
            <person name="Zeng Q."/>
            <person name="Dieguez-Uribeondo J."/>
            <person name="Russ C."/>
            <person name="Tyler B.M."/>
            <person name="van West P."/>
        </authorList>
    </citation>
    <scope>NUCLEOTIDE SEQUENCE [LARGE SCALE GENOMIC DNA]</scope>
    <source>
        <strain evidence="2 3">CBS 223.65</strain>
    </source>
</reference>
<dbReference type="Proteomes" id="UP000030745">
    <property type="component" value="Unassembled WGS sequence"/>
</dbReference>
<keyword evidence="3" id="KW-1185">Reference proteome</keyword>
<evidence type="ECO:0000313" key="2">
    <source>
        <dbReference type="EMBL" id="KDO24891.1"/>
    </source>
</evidence>
<dbReference type="VEuPathDB" id="FungiDB:SPRG_09535"/>
<organism evidence="2 3">
    <name type="scientific">Saprolegnia parasitica (strain CBS 223.65)</name>
    <dbReference type="NCBI Taxonomy" id="695850"/>
    <lineage>
        <taxon>Eukaryota</taxon>
        <taxon>Sar</taxon>
        <taxon>Stramenopiles</taxon>
        <taxon>Oomycota</taxon>
        <taxon>Saprolegniomycetes</taxon>
        <taxon>Saprolegniales</taxon>
        <taxon>Saprolegniaceae</taxon>
        <taxon>Saprolegnia</taxon>
    </lineage>
</organism>
<dbReference type="OrthoDB" id="10392664at2759"/>
<name>A0A067CEB6_SAPPC</name>
<dbReference type="OMA" id="HRTIDHN"/>
<sequence length="352" mass="39879">MAHMSAFLATTPDFGLLGTPSSNPSSDDDSAAQAKKHARPKHEIEVLHAKHMELQRQLQLLQLLRAPPRPLTPWQARAMRQAEAAQRTLQENSRLKRLVNDQRKVLASLERSLRKCPRLLSRDPTTHTEDDDTTPFKRLLQRQFDKMESEWIQRRLYDGTAPLRYTMVERGTEDGAIASFHFVAKMIAPLDYTSMAHVFWTHKTGLLGPSCSVHRTIDHNIVYMRELTRYADLHVPVMETHDCFGRFHEPGRVVMVWRSVGQDETITAHGTDHLVGHRWGWLVVEETTASECSVQCSMTTNIPTIPASASATEVAAWTDRLVQSSHTSKDALGAVVQAAVLERREQLESFYG</sequence>
<dbReference type="RefSeq" id="XP_012204351.1">
    <property type="nucleotide sequence ID" value="XM_012348961.1"/>
</dbReference>